<feature type="compositionally biased region" description="Polar residues" evidence="1">
    <location>
        <begin position="115"/>
        <end position="127"/>
    </location>
</feature>
<accession>A0ABQ4XB54</accession>
<comment type="caution">
    <text evidence="2">The sequence shown here is derived from an EMBL/GenBank/DDBJ whole genome shotgun (WGS) entry which is preliminary data.</text>
</comment>
<evidence type="ECO:0000313" key="3">
    <source>
        <dbReference type="Proteomes" id="UP001151760"/>
    </source>
</evidence>
<proteinExistence type="predicted"/>
<feature type="non-terminal residue" evidence="2">
    <location>
        <position position="1"/>
    </location>
</feature>
<feature type="compositionally biased region" description="Basic residues" evidence="1">
    <location>
        <begin position="19"/>
        <end position="45"/>
    </location>
</feature>
<evidence type="ECO:0000256" key="1">
    <source>
        <dbReference type="SAM" id="MobiDB-lite"/>
    </source>
</evidence>
<evidence type="ECO:0000313" key="2">
    <source>
        <dbReference type="EMBL" id="GJS62484.1"/>
    </source>
</evidence>
<protein>
    <submittedName>
        <fullName evidence="2">Uncharacterized protein</fullName>
    </submittedName>
</protein>
<feature type="compositionally biased region" description="Polar residues" evidence="1">
    <location>
        <begin position="66"/>
        <end position="80"/>
    </location>
</feature>
<sequence>KPITFQAPKTSSKAEKKVSKGKKLGAKQGLKRKQTSTKHTSKSKTKATEGGSSKIPTGSKIGHLAQETQSSSALDTNSSQPPAPTLVVADMHKEDQQAAGGPTSLGVTSEDGANPQLSSGCNASAYSTAEADPGISAPNDSFLGKGLPQ</sequence>
<feature type="region of interest" description="Disordered" evidence="1">
    <location>
        <begin position="1"/>
        <end position="149"/>
    </location>
</feature>
<reference evidence="2" key="2">
    <citation type="submission" date="2022-01" db="EMBL/GenBank/DDBJ databases">
        <authorList>
            <person name="Yamashiro T."/>
            <person name="Shiraishi A."/>
            <person name="Satake H."/>
            <person name="Nakayama K."/>
        </authorList>
    </citation>
    <scope>NUCLEOTIDE SEQUENCE</scope>
</reference>
<name>A0ABQ4XB54_9ASTR</name>
<dbReference type="EMBL" id="BQNB010009364">
    <property type="protein sequence ID" value="GJS62484.1"/>
    <property type="molecule type" value="Genomic_DNA"/>
</dbReference>
<dbReference type="Proteomes" id="UP001151760">
    <property type="component" value="Unassembled WGS sequence"/>
</dbReference>
<keyword evidence="3" id="KW-1185">Reference proteome</keyword>
<reference evidence="2" key="1">
    <citation type="journal article" date="2022" name="Int. J. Mol. Sci.">
        <title>Draft Genome of Tanacetum Coccineum: Genomic Comparison of Closely Related Tanacetum-Family Plants.</title>
        <authorList>
            <person name="Yamashiro T."/>
            <person name="Shiraishi A."/>
            <person name="Nakayama K."/>
            <person name="Satake H."/>
        </authorList>
    </citation>
    <scope>NUCLEOTIDE SEQUENCE</scope>
</reference>
<organism evidence="2 3">
    <name type="scientific">Tanacetum coccineum</name>
    <dbReference type="NCBI Taxonomy" id="301880"/>
    <lineage>
        <taxon>Eukaryota</taxon>
        <taxon>Viridiplantae</taxon>
        <taxon>Streptophyta</taxon>
        <taxon>Embryophyta</taxon>
        <taxon>Tracheophyta</taxon>
        <taxon>Spermatophyta</taxon>
        <taxon>Magnoliopsida</taxon>
        <taxon>eudicotyledons</taxon>
        <taxon>Gunneridae</taxon>
        <taxon>Pentapetalae</taxon>
        <taxon>asterids</taxon>
        <taxon>campanulids</taxon>
        <taxon>Asterales</taxon>
        <taxon>Asteraceae</taxon>
        <taxon>Asteroideae</taxon>
        <taxon>Anthemideae</taxon>
        <taxon>Anthemidinae</taxon>
        <taxon>Tanacetum</taxon>
    </lineage>
</organism>
<gene>
    <name evidence="2" type="ORF">Tco_0657268</name>
</gene>